<proteinExistence type="predicted"/>
<dbReference type="Proteomes" id="UP000252586">
    <property type="component" value="Unassembled WGS sequence"/>
</dbReference>
<dbReference type="InterPro" id="IPR036689">
    <property type="entry name" value="ESAT-6-like_sf"/>
</dbReference>
<gene>
    <name evidence="1" type="ORF">DFR74_108156</name>
</gene>
<accession>A0A366DFY0</accession>
<comment type="caution">
    <text evidence="1">The sequence shown here is derived from an EMBL/GenBank/DDBJ whole genome shotgun (WGS) entry which is preliminary data.</text>
</comment>
<dbReference type="EMBL" id="QNRE01000008">
    <property type="protein sequence ID" value="RBO88931.1"/>
    <property type="molecule type" value="Genomic_DNA"/>
</dbReference>
<dbReference type="OrthoDB" id="4562539at2"/>
<dbReference type="AlphaFoldDB" id="A0A366DFY0"/>
<sequence>MTDEVRLESELRGVAGDLDGMADRFRTILATLLASAAPNEGKWGDDEYGRSFADGNGYLASARNVESAFESKPALLESYSTALRDSADLLENTDAAAAANF</sequence>
<keyword evidence="2" id="KW-1185">Reference proteome</keyword>
<protein>
    <submittedName>
        <fullName evidence="1">Uncharacterized protein YukE</fullName>
    </submittedName>
</protein>
<dbReference type="RefSeq" id="WP_147265865.1">
    <property type="nucleotide sequence ID" value="NZ_QNRE01000008.1"/>
</dbReference>
<dbReference type="SUPFAM" id="SSF140453">
    <property type="entry name" value="EsxAB dimer-like"/>
    <property type="match status" value="1"/>
</dbReference>
<name>A0A366DFY0_9NOCA</name>
<evidence type="ECO:0000313" key="1">
    <source>
        <dbReference type="EMBL" id="RBO88931.1"/>
    </source>
</evidence>
<evidence type="ECO:0000313" key="2">
    <source>
        <dbReference type="Proteomes" id="UP000252586"/>
    </source>
</evidence>
<reference evidence="1 2" key="1">
    <citation type="submission" date="2018-06" db="EMBL/GenBank/DDBJ databases">
        <title>Genomic Encyclopedia of Type Strains, Phase IV (KMG-IV): sequencing the most valuable type-strain genomes for metagenomic binning, comparative biology and taxonomic classification.</title>
        <authorList>
            <person name="Goeker M."/>
        </authorList>
    </citation>
    <scope>NUCLEOTIDE SEQUENCE [LARGE SCALE GENOMIC DNA]</scope>
    <source>
        <strain evidence="1 2">DSM 44599</strain>
    </source>
</reference>
<dbReference type="STRING" id="1210090.GCA_001613185_02190"/>
<organism evidence="1 2">
    <name type="scientific">Nocardia puris</name>
    <dbReference type="NCBI Taxonomy" id="208602"/>
    <lineage>
        <taxon>Bacteria</taxon>
        <taxon>Bacillati</taxon>
        <taxon>Actinomycetota</taxon>
        <taxon>Actinomycetes</taxon>
        <taxon>Mycobacteriales</taxon>
        <taxon>Nocardiaceae</taxon>
        <taxon>Nocardia</taxon>
    </lineage>
</organism>
<dbReference type="Gene3D" id="1.10.287.1060">
    <property type="entry name" value="ESAT-6-like"/>
    <property type="match status" value="1"/>
</dbReference>